<dbReference type="InterPro" id="IPR028939">
    <property type="entry name" value="P5C_Rdtase_cat_N"/>
</dbReference>
<evidence type="ECO:0000313" key="3">
    <source>
        <dbReference type="EMBL" id="CAI8008615.1"/>
    </source>
</evidence>
<accession>A0AA35RBX3</accession>
<evidence type="ECO:0000259" key="2">
    <source>
        <dbReference type="Pfam" id="PF03807"/>
    </source>
</evidence>
<dbReference type="NCBIfam" id="TIGR01915">
    <property type="entry name" value="npdG"/>
    <property type="match status" value="1"/>
</dbReference>
<protein>
    <submittedName>
        <fullName evidence="3">F420-dependent NADP reductase</fullName>
    </submittedName>
</protein>
<dbReference type="InterPro" id="IPR051267">
    <property type="entry name" value="STEAP_metalloreductase"/>
</dbReference>
<dbReference type="GO" id="GO:0070967">
    <property type="term" value="F:coenzyme F420 binding"/>
    <property type="evidence" value="ECO:0007669"/>
    <property type="project" value="InterPro"/>
</dbReference>
<dbReference type="GO" id="GO:0005886">
    <property type="term" value="C:plasma membrane"/>
    <property type="evidence" value="ECO:0007669"/>
    <property type="project" value="TreeGrafter"/>
</dbReference>
<dbReference type="GO" id="GO:0008823">
    <property type="term" value="F:cupric reductase (NADH) activity"/>
    <property type="evidence" value="ECO:0007669"/>
    <property type="project" value="TreeGrafter"/>
</dbReference>
<reference evidence="3" key="1">
    <citation type="submission" date="2023-03" db="EMBL/GenBank/DDBJ databases">
        <authorList>
            <person name="Steffen K."/>
            <person name="Cardenas P."/>
        </authorList>
    </citation>
    <scope>NUCLEOTIDE SEQUENCE</scope>
</reference>
<dbReference type="GO" id="GO:0006740">
    <property type="term" value="P:NADPH regeneration"/>
    <property type="evidence" value="ECO:0007669"/>
    <property type="project" value="InterPro"/>
</dbReference>
<gene>
    <name evidence="3" type="ORF">GBAR_LOCUS5889</name>
</gene>
<dbReference type="EMBL" id="CASHTH010000874">
    <property type="protein sequence ID" value="CAI8008615.1"/>
    <property type="molecule type" value="Genomic_DNA"/>
</dbReference>
<evidence type="ECO:0000313" key="4">
    <source>
        <dbReference type="Proteomes" id="UP001174909"/>
    </source>
</evidence>
<dbReference type="PANTHER" id="PTHR14239">
    <property type="entry name" value="DUDULIN-RELATED"/>
    <property type="match status" value="1"/>
</dbReference>
<dbReference type="GO" id="GO:0015677">
    <property type="term" value="P:copper ion import"/>
    <property type="evidence" value="ECO:0007669"/>
    <property type="project" value="TreeGrafter"/>
</dbReference>
<feature type="domain" description="Pyrroline-5-carboxylate reductase catalytic N-terminal" evidence="2">
    <location>
        <begin position="2"/>
        <end position="98"/>
    </location>
</feature>
<comment type="caution">
    <text evidence="3">The sequence shown here is derived from an EMBL/GenBank/DDBJ whole genome shotgun (WGS) entry which is preliminary data.</text>
</comment>
<organism evidence="3 4">
    <name type="scientific">Geodia barretti</name>
    <name type="common">Barrett's horny sponge</name>
    <dbReference type="NCBI Taxonomy" id="519541"/>
    <lineage>
        <taxon>Eukaryota</taxon>
        <taxon>Metazoa</taxon>
        <taxon>Porifera</taxon>
        <taxon>Demospongiae</taxon>
        <taxon>Heteroscleromorpha</taxon>
        <taxon>Tetractinellida</taxon>
        <taxon>Astrophorina</taxon>
        <taxon>Geodiidae</taxon>
        <taxon>Geodia</taxon>
    </lineage>
</organism>
<proteinExistence type="predicted"/>
<dbReference type="AlphaFoldDB" id="A0AA35RBX3"/>
<dbReference type="SUPFAM" id="SSF51735">
    <property type="entry name" value="NAD(P)-binding Rossmann-fold domains"/>
    <property type="match status" value="1"/>
</dbReference>
<dbReference type="Gene3D" id="3.40.50.720">
    <property type="entry name" value="NAD(P)-binding Rossmann-like Domain"/>
    <property type="match status" value="1"/>
</dbReference>
<keyword evidence="4" id="KW-1185">Reference proteome</keyword>
<evidence type="ECO:0000256" key="1">
    <source>
        <dbReference type="ARBA" id="ARBA00023002"/>
    </source>
</evidence>
<keyword evidence="1" id="KW-0560">Oxidoreductase</keyword>
<dbReference type="InterPro" id="IPR036291">
    <property type="entry name" value="NAD(P)-bd_dom_sf"/>
</dbReference>
<dbReference type="GO" id="GO:0050661">
    <property type="term" value="F:NADP binding"/>
    <property type="evidence" value="ECO:0007669"/>
    <property type="project" value="InterPro"/>
</dbReference>
<dbReference type="PANTHER" id="PTHR14239:SF0">
    <property type="entry name" value="F420-DEPENDENT NADP REDUCTASE"/>
    <property type="match status" value="1"/>
</dbReference>
<dbReference type="InterPro" id="IPR010185">
    <property type="entry name" value="NpdG"/>
</dbReference>
<name>A0AA35RBX3_GEOBA</name>
<dbReference type="Pfam" id="PF03807">
    <property type="entry name" value="F420_oxidored"/>
    <property type="match status" value="1"/>
</dbReference>
<dbReference type="Proteomes" id="UP001174909">
    <property type="component" value="Unassembled WGS sequence"/>
</dbReference>
<dbReference type="GO" id="GO:0052851">
    <property type="term" value="F:ferric-chelate reductase (NADPH) activity"/>
    <property type="evidence" value="ECO:0007669"/>
    <property type="project" value="TreeGrafter"/>
</dbReference>
<dbReference type="GO" id="GO:0016651">
    <property type="term" value="F:oxidoreductase activity, acting on NAD(P)H"/>
    <property type="evidence" value="ECO:0007669"/>
    <property type="project" value="InterPro"/>
</dbReference>
<sequence>MLAILGRTGPEGKGLALRLALAGEAVTIGSRSTERGAAAAAELAEGAPGANIAGTDNAGAAAAGDVVFLAFPYEGQRPVLEELSASLDGKIVVSVIAPMVFERGKGARAVEVEAGSAAQEAQEILPNAQVVAAFQNVSAEELQDPQVDMEGDVVVCSDHADAKKLVIGLAGKIKSLRGVDDWGALANAKYVEQITPLLVNINRIYRTHSGVKITGV</sequence>